<feature type="compositionally biased region" description="Polar residues" evidence="4">
    <location>
        <begin position="1019"/>
        <end position="1039"/>
    </location>
</feature>
<dbReference type="SMART" id="SM00343">
    <property type="entry name" value="ZnF_C2HC"/>
    <property type="match status" value="1"/>
</dbReference>
<dbReference type="InterPro" id="IPR012337">
    <property type="entry name" value="RNaseH-like_sf"/>
</dbReference>
<evidence type="ECO:0000256" key="2">
    <source>
        <dbReference type="ARBA" id="ARBA00022801"/>
    </source>
</evidence>
<feature type="domain" description="CCHC-type" evidence="5">
    <location>
        <begin position="281"/>
        <end position="297"/>
    </location>
</feature>
<evidence type="ECO:0000256" key="3">
    <source>
        <dbReference type="PROSITE-ProRule" id="PRU00047"/>
    </source>
</evidence>
<dbReference type="InterPro" id="IPR039537">
    <property type="entry name" value="Retrotran_Ty1/copia-like"/>
</dbReference>
<dbReference type="SUPFAM" id="SSF53098">
    <property type="entry name" value="Ribonuclease H-like"/>
    <property type="match status" value="1"/>
</dbReference>
<keyword evidence="1" id="KW-0479">Metal-binding</keyword>
<dbReference type="InterPro" id="IPR043502">
    <property type="entry name" value="DNA/RNA_pol_sf"/>
</dbReference>
<evidence type="ECO:0000259" key="5">
    <source>
        <dbReference type="PROSITE" id="PS50158"/>
    </source>
</evidence>
<gene>
    <name evidence="7" type="ORF">Tco_0680070</name>
</gene>
<dbReference type="Proteomes" id="UP001151760">
    <property type="component" value="Unassembled WGS sequence"/>
</dbReference>
<dbReference type="InterPro" id="IPR036875">
    <property type="entry name" value="Znf_CCHC_sf"/>
</dbReference>
<dbReference type="PROSITE" id="PS50994">
    <property type="entry name" value="INTEGRASE"/>
    <property type="match status" value="1"/>
</dbReference>
<evidence type="ECO:0000313" key="8">
    <source>
        <dbReference type="Proteomes" id="UP001151760"/>
    </source>
</evidence>
<dbReference type="Pfam" id="PF07727">
    <property type="entry name" value="RVT_2"/>
    <property type="match status" value="1"/>
</dbReference>
<protein>
    <submittedName>
        <fullName evidence="7">Retrovirus-related pol polyprotein from transposon TNT 1-94</fullName>
    </submittedName>
</protein>
<dbReference type="InterPro" id="IPR001878">
    <property type="entry name" value="Znf_CCHC"/>
</dbReference>
<reference evidence="7" key="2">
    <citation type="submission" date="2022-01" db="EMBL/GenBank/DDBJ databases">
        <authorList>
            <person name="Yamashiro T."/>
            <person name="Shiraishi A."/>
            <person name="Satake H."/>
            <person name="Nakayama K."/>
        </authorList>
    </citation>
    <scope>NUCLEOTIDE SEQUENCE</scope>
</reference>
<dbReference type="InterPro" id="IPR025724">
    <property type="entry name" value="GAG-pre-integrase_dom"/>
</dbReference>
<dbReference type="PANTHER" id="PTHR42648:SF18">
    <property type="entry name" value="RETROTRANSPOSON, UNCLASSIFIED-LIKE PROTEIN"/>
    <property type="match status" value="1"/>
</dbReference>
<comment type="caution">
    <text evidence="7">The sequence shown here is derived from an EMBL/GenBank/DDBJ whole genome shotgun (WGS) entry which is preliminary data.</text>
</comment>
<dbReference type="Gene3D" id="3.30.420.10">
    <property type="entry name" value="Ribonuclease H-like superfamily/Ribonuclease H"/>
    <property type="match status" value="1"/>
</dbReference>
<dbReference type="InterPro" id="IPR001584">
    <property type="entry name" value="Integrase_cat-core"/>
</dbReference>
<feature type="compositionally biased region" description="Polar residues" evidence="4">
    <location>
        <begin position="656"/>
        <end position="666"/>
    </location>
</feature>
<keyword evidence="3" id="KW-0863">Zinc-finger</keyword>
<proteinExistence type="predicted"/>
<evidence type="ECO:0000256" key="1">
    <source>
        <dbReference type="ARBA" id="ARBA00022723"/>
    </source>
</evidence>
<organism evidence="7 8">
    <name type="scientific">Tanacetum coccineum</name>
    <dbReference type="NCBI Taxonomy" id="301880"/>
    <lineage>
        <taxon>Eukaryota</taxon>
        <taxon>Viridiplantae</taxon>
        <taxon>Streptophyta</taxon>
        <taxon>Embryophyta</taxon>
        <taxon>Tracheophyta</taxon>
        <taxon>Spermatophyta</taxon>
        <taxon>Magnoliopsida</taxon>
        <taxon>eudicotyledons</taxon>
        <taxon>Gunneridae</taxon>
        <taxon>Pentapetalae</taxon>
        <taxon>asterids</taxon>
        <taxon>campanulids</taxon>
        <taxon>Asterales</taxon>
        <taxon>Asteraceae</taxon>
        <taxon>Asteroideae</taxon>
        <taxon>Anthemideae</taxon>
        <taxon>Anthemidinae</taxon>
        <taxon>Tanacetum</taxon>
    </lineage>
</organism>
<dbReference type="InterPro" id="IPR036397">
    <property type="entry name" value="RNaseH_sf"/>
</dbReference>
<feature type="domain" description="Integrase catalytic" evidence="6">
    <location>
        <begin position="840"/>
        <end position="1015"/>
    </location>
</feature>
<feature type="compositionally biased region" description="Low complexity" evidence="4">
    <location>
        <begin position="686"/>
        <end position="697"/>
    </location>
</feature>
<name>A0ABQ4XKY5_9ASTR</name>
<dbReference type="Gene3D" id="4.10.60.10">
    <property type="entry name" value="Zinc finger, CCHC-type"/>
    <property type="match status" value="1"/>
</dbReference>
<dbReference type="SUPFAM" id="SSF56672">
    <property type="entry name" value="DNA/RNA polymerases"/>
    <property type="match status" value="1"/>
</dbReference>
<dbReference type="SUPFAM" id="SSF57756">
    <property type="entry name" value="Retrovirus zinc finger-like domains"/>
    <property type="match status" value="1"/>
</dbReference>
<sequence length="1462" mass="166040">MMLKSIKNGPFVYPTIEEDGQIRKKKYTELTEQEQLQDDCDVQATNIVLQGPPTDVYALINHFQSAKDIWERVKLLMKGTELSYQECECKLYNEFDKFTSIKGETLHEYYLRFAQLINDMYTIGMIMQQVQVNTKFLNTLQPEWSKFMTDVKLAKNMYNTNYDQLYEYLSQHEGHVNEVRILRLAVLVFLPGDDPIVCLNKAMAFMSTIVASRFPLTNNQLRSSSNPRNQATMQDGRVTVQQVQGRQGQGYIGTGLKGIATGSGVNRNGGNTVAGQARVFKCYNCQGEGHMSRQCTQPKRPRNAVWFKEKLMLAEAQESGQVLDEEQLEFPADPGIIDCHDVQPTIIHNADFQTDDLDAYDSDCDDISSAKAVLMANLSSYGSDVLSECSVDKKYFDIKKKENFLDNDRLFEHIIGQDVMNIVMHVDSVSINMLPANNKCLAHDNFEIEHLEQENDHLFELLLSQDIVHICVNSLATLTNYAKMKQDYIDEYNENLVLRPELAKKEHVIEKKFFNEVLNAKDVFITNLRKHIKSLKGKNVIEKDATPNKAKIIAPRMFKLDLEPLSPKVLKNKDVHIDYIKHTQENADILQELVEHARALRPLDSDLDSAYKYAKRIQEVLVYVTATCPSLAKPSEKLVAVTPLNKNKNIRFTEPAISSSNTQQQIDSHKTQDSNKPMLPSTGMKSSTSASRSQPSSNTKNNRISWISIGRTFTIVGNSCPLTRITSTKVVHIILLYLDSGCSKHMTRNHSQFINFVHKFLDLKVAFHKHTCYIRDLEGVDLLKGSRGSNLYTLSLEDMMSSSPICLLKKASKTKSWLWHQRLSHLNFDSITVIAKQGLIRGLPKLKFQKDDLCSACALGKSKKHTHKPKAEDSIQEKLYMLHMDLCKLMRIQNEVPEFVIKFLKMIQVRLNAIVRNIRTDNGTEFVNQTLRTYYEEIRISHQTSVACSPQQNGVVERRNRTLVEAARTMLIFSNSRPRPQILTRGTLSLGLVPNPPSPTPVASLVPAVVAPDPDVSTGAPSLTSVDQDAPSPSTNCSRNTTTSYSFRFQGEIRKNGRCFEKKARLVASEYRQEEGIDFEESFAPVARLEAICIFIAYIAYMNMVVYQIDVKTAFLNGILREEVYVSQPDGFVDQDNPNHVYKLKKALYGLKQAPRAWYDLLSSFLLSQKFSKYTIDPTLFTRKEGKHILLVQIYVDDIIFASIDSSLCETFSEIMCSKFKMSMMGKLSFFLGLQISQSPRGIFLNQSKYALEIIKRYGMKTSDPVDTPMVEKSKLDANPQGKAVDLTRYHGMIGSLIMSLNRNKTKEQQISIKEWKQQVGDLGVQVLSIEFIKPAGIESRFVICKFGDSRLITTARLVYADVECLEVGIAAHGDFWSIHKLLCWKPIECNITVVIGMDLLEELVTKMIIYHLFEVEVEFHSECEYDLTVLNNSPLFDDLLEDIALVALFLVNGVQYEKSIT</sequence>
<evidence type="ECO:0000256" key="4">
    <source>
        <dbReference type="SAM" id="MobiDB-lite"/>
    </source>
</evidence>
<dbReference type="PROSITE" id="PS50158">
    <property type="entry name" value="ZF_CCHC"/>
    <property type="match status" value="1"/>
</dbReference>
<keyword evidence="2" id="KW-0378">Hydrolase</keyword>
<dbReference type="Pfam" id="PF14223">
    <property type="entry name" value="Retrotran_gag_2"/>
    <property type="match status" value="1"/>
</dbReference>
<keyword evidence="3" id="KW-0862">Zinc</keyword>
<feature type="region of interest" description="Disordered" evidence="4">
    <location>
        <begin position="1017"/>
        <end position="1039"/>
    </location>
</feature>
<keyword evidence="8" id="KW-1185">Reference proteome</keyword>
<reference evidence="7" key="1">
    <citation type="journal article" date="2022" name="Int. J. Mol. Sci.">
        <title>Draft Genome of Tanacetum Coccineum: Genomic Comparison of Closely Related Tanacetum-Family Plants.</title>
        <authorList>
            <person name="Yamashiro T."/>
            <person name="Shiraishi A."/>
            <person name="Nakayama K."/>
            <person name="Satake H."/>
        </authorList>
    </citation>
    <scope>NUCLEOTIDE SEQUENCE</scope>
</reference>
<dbReference type="Pfam" id="PF13976">
    <property type="entry name" value="gag_pre-integrs"/>
    <property type="match status" value="1"/>
</dbReference>
<dbReference type="Pfam" id="PF00098">
    <property type="entry name" value="zf-CCHC"/>
    <property type="match status" value="1"/>
</dbReference>
<feature type="region of interest" description="Disordered" evidence="4">
    <location>
        <begin position="652"/>
        <end position="701"/>
    </location>
</feature>
<evidence type="ECO:0000259" key="6">
    <source>
        <dbReference type="PROSITE" id="PS50994"/>
    </source>
</evidence>
<dbReference type="PANTHER" id="PTHR42648">
    <property type="entry name" value="TRANSPOSASE, PUTATIVE-RELATED"/>
    <property type="match status" value="1"/>
</dbReference>
<dbReference type="InterPro" id="IPR013103">
    <property type="entry name" value="RVT_2"/>
</dbReference>
<accession>A0ABQ4XKY5</accession>
<dbReference type="EMBL" id="BQNB010009583">
    <property type="protein sequence ID" value="GJS65506.1"/>
    <property type="molecule type" value="Genomic_DNA"/>
</dbReference>
<evidence type="ECO:0000313" key="7">
    <source>
        <dbReference type="EMBL" id="GJS65506.1"/>
    </source>
</evidence>